<dbReference type="Gene3D" id="3.20.20.370">
    <property type="entry name" value="Glycoside hydrolase/deacetylase"/>
    <property type="match status" value="1"/>
</dbReference>
<dbReference type="EMBL" id="CP159218">
    <property type="protein sequence ID" value="XCG63050.1"/>
    <property type="molecule type" value="Genomic_DNA"/>
</dbReference>
<dbReference type="SUPFAM" id="SSF88713">
    <property type="entry name" value="Glycoside hydrolase/deacetylase"/>
    <property type="match status" value="1"/>
</dbReference>
<feature type="compositionally biased region" description="Low complexity" evidence="1">
    <location>
        <begin position="37"/>
        <end position="61"/>
    </location>
</feature>
<gene>
    <name evidence="2" type="ORF">ABLG96_17840</name>
</gene>
<dbReference type="PANTHER" id="PTHR45985">
    <property type="match status" value="1"/>
</dbReference>
<reference evidence="2" key="1">
    <citation type="submission" date="2024-05" db="EMBL/GenBank/DDBJ databases">
        <authorList>
            <person name="Cai S.Y."/>
            <person name="Jin L.M."/>
            <person name="Li H.R."/>
        </authorList>
    </citation>
    <scope>NUCLEOTIDE SEQUENCE</scope>
    <source>
        <strain evidence="2">A5-74</strain>
    </source>
</reference>
<dbReference type="PANTHER" id="PTHR45985:SF3">
    <property type="entry name" value="CHITIN DEACETYLASE-LIKE 4"/>
    <property type="match status" value="1"/>
</dbReference>
<accession>A0AAU8DNG2</accession>
<dbReference type="AlphaFoldDB" id="A0AAU8DNG2"/>
<dbReference type="InterPro" id="IPR052740">
    <property type="entry name" value="CE4"/>
</dbReference>
<dbReference type="InterPro" id="IPR011330">
    <property type="entry name" value="Glyco_hydro/deAcase_b/a-brl"/>
</dbReference>
<name>A0AAU8DNG2_9ACTN</name>
<evidence type="ECO:0000313" key="2">
    <source>
        <dbReference type="EMBL" id="XCG63050.1"/>
    </source>
</evidence>
<organism evidence="2">
    <name type="scientific">Nakamurella sp. A5-74</name>
    <dbReference type="NCBI Taxonomy" id="3158264"/>
    <lineage>
        <taxon>Bacteria</taxon>
        <taxon>Bacillati</taxon>
        <taxon>Actinomycetota</taxon>
        <taxon>Actinomycetes</taxon>
        <taxon>Nakamurellales</taxon>
        <taxon>Nakamurellaceae</taxon>
        <taxon>Nakamurella</taxon>
    </lineage>
</organism>
<dbReference type="GO" id="GO:0005975">
    <property type="term" value="P:carbohydrate metabolic process"/>
    <property type="evidence" value="ECO:0007669"/>
    <property type="project" value="InterPro"/>
</dbReference>
<dbReference type="RefSeq" id="WP_353648665.1">
    <property type="nucleotide sequence ID" value="NZ_CP159218.1"/>
</dbReference>
<feature type="region of interest" description="Disordered" evidence="1">
    <location>
        <begin position="36"/>
        <end position="62"/>
    </location>
</feature>
<protein>
    <submittedName>
        <fullName evidence="2">Polysaccharide deacetylase</fullName>
    </submittedName>
</protein>
<evidence type="ECO:0000256" key="1">
    <source>
        <dbReference type="SAM" id="MobiDB-lite"/>
    </source>
</evidence>
<sequence length="394" mass="42500">MTGMSATRRYVGLSAALVFAVITGVLVYQGRTPPPTAAAVAASGPSSSAPRTPAAPARKATNLPMRKLKPGEKAPQLIIFSFDGAGDHEKWQEFMAAAKPTDSRFNGFLTGTYLLTDENKAKYTGPGHAAGKSSVGFGGTAADLKTRINDLNTAYAAGHEIGLHYNGHFCAGAEPSAAAWSTADWTDEIGQFLGFLKNYRANNPEAKNLPALKVPASSIKGGRTPCLEGQWDQLVPAWKKAGLSYDSSMNAPTSGISWPEQVDGIWEFYMPYVYSPGFDGMVVNMDYNMWVKFNGGANDASSAPVLRDKVYQTYKSLFDATWNGNRAPLLIANHFNTWNGNSFNPSVLKFMTNYCGRKDVHCTTYSDAIAWMKLQDPKVLAALQAQPAVAAEKP</sequence>
<proteinExistence type="predicted"/>